<reference evidence="9 10" key="1">
    <citation type="submission" date="2024-02" db="EMBL/GenBank/DDBJ databases">
        <title>Rubritalea halochordaticola NBRC 107102.</title>
        <authorList>
            <person name="Ichikawa N."/>
            <person name="Katano-Makiyama Y."/>
            <person name="Hidaka K."/>
        </authorList>
    </citation>
    <scope>NUCLEOTIDE SEQUENCE [LARGE SCALE GENOMIC DNA]</scope>
    <source>
        <strain evidence="9 10">NBRC 107102</strain>
    </source>
</reference>
<evidence type="ECO:0000256" key="1">
    <source>
        <dbReference type="ARBA" id="ARBA00022670"/>
    </source>
</evidence>
<feature type="domain" description="Peptidase M48" evidence="8">
    <location>
        <begin position="62"/>
        <end position="251"/>
    </location>
</feature>
<evidence type="ECO:0000256" key="3">
    <source>
        <dbReference type="ARBA" id="ARBA00022801"/>
    </source>
</evidence>
<dbReference type="InterPro" id="IPR001915">
    <property type="entry name" value="Peptidase_M48"/>
</dbReference>
<dbReference type="Gene3D" id="3.30.2010.10">
    <property type="entry name" value="Metalloproteases ('zincins'), catalytic domain"/>
    <property type="match status" value="1"/>
</dbReference>
<dbReference type="RefSeq" id="WP_346187885.1">
    <property type="nucleotide sequence ID" value="NZ_BAABRL010000003.1"/>
</dbReference>
<keyword evidence="4 6" id="KW-0862">Zinc</keyword>
<dbReference type="Pfam" id="PF01435">
    <property type="entry name" value="Peptidase_M48"/>
    <property type="match status" value="1"/>
</dbReference>
<dbReference type="GO" id="GO:0006508">
    <property type="term" value="P:proteolysis"/>
    <property type="evidence" value="ECO:0007669"/>
    <property type="project" value="UniProtKB-KW"/>
</dbReference>
<evidence type="ECO:0000313" key="9">
    <source>
        <dbReference type="EMBL" id="GAA5495031.1"/>
    </source>
</evidence>
<sequence length="263" mass="28819">MKYWLASISLTTITLLSSCAPTSPAMDQHGHVHVEQSSSSLRAQGLKEFEDIKRVKRISLDPKLNQQVQRVAARLKPVIPLPNAAWEFVVFVDDEPNAFALPGGKVGIHTGLFKITQNDAGLAAVLGHEISHVTSNHAGKRKRQNLGLAAGGLLLDQMLKGQGSSDEDRVRAAALYGAGATVGVALPHSRRHELEADRIGAIFMARAGYDPKEAVAMWERFSAYNKKNGSRSPEFLRTHPLDDTRINALKAFMPQALQEYRSH</sequence>
<protein>
    <submittedName>
        <fullName evidence="9">Beta-barrel assembly-enhancing protease</fullName>
    </submittedName>
</protein>
<evidence type="ECO:0000256" key="5">
    <source>
        <dbReference type="ARBA" id="ARBA00023049"/>
    </source>
</evidence>
<keyword evidence="1 6" id="KW-0645">Protease</keyword>
<dbReference type="PANTHER" id="PTHR22726:SF24">
    <property type="entry name" value="M48 FAMILY METALLOPEPTIDASE"/>
    <property type="match status" value="1"/>
</dbReference>
<gene>
    <name evidence="9" type="primary">bepA_3</name>
    <name evidence="9" type="ORF">Rhal01_01201</name>
</gene>
<keyword evidence="2" id="KW-0479">Metal-binding</keyword>
<feature type="chain" id="PRO_5045905518" evidence="7">
    <location>
        <begin position="26"/>
        <end position="263"/>
    </location>
</feature>
<keyword evidence="10" id="KW-1185">Reference proteome</keyword>
<evidence type="ECO:0000256" key="7">
    <source>
        <dbReference type="SAM" id="SignalP"/>
    </source>
</evidence>
<evidence type="ECO:0000313" key="10">
    <source>
        <dbReference type="Proteomes" id="UP001424741"/>
    </source>
</evidence>
<organism evidence="9 10">
    <name type="scientific">Rubritalea halochordaticola</name>
    <dbReference type="NCBI Taxonomy" id="714537"/>
    <lineage>
        <taxon>Bacteria</taxon>
        <taxon>Pseudomonadati</taxon>
        <taxon>Verrucomicrobiota</taxon>
        <taxon>Verrucomicrobiia</taxon>
        <taxon>Verrucomicrobiales</taxon>
        <taxon>Rubritaleaceae</taxon>
        <taxon>Rubritalea</taxon>
    </lineage>
</organism>
<comment type="cofactor">
    <cofactor evidence="6">
        <name>Zn(2+)</name>
        <dbReference type="ChEBI" id="CHEBI:29105"/>
    </cofactor>
    <text evidence="6">Binds 1 zinc ion per subunit.</text>
</comment>
<evidence type="ECO:0000256" key="4">
    <source>
        <dbReference type="ARBA" id="ARBA00022833"/>
    </source>
</evidence>
<comment type="similarity">
    <text evidence="6">Belongs to the peptidase M48 family.</text>
</comment>
<keyword evidence="7" id="KW-0732">Signal</keyword>
<evidence type="ECO:0000256" key="2">
    <source>
        <dbReference type="ARBA" id="ARBA00022723"/>
    </source>
</evidence>
<keyword evidence="5 6" id="KW-0482">Metalloprotease</keyword>
<accession>A0ABP9UX39</accession>
<dbReference type="EMBL" id="BAABRL010000003">
    <property type="protein sequence ID" value="GAA5495031.1"/>
    <property type="molecule type" value="Genomic_DNA"/>
</dbReference>
<feature type="signal peptide" evidence="7">
    <location>
        <begin position="1"/>
        <end position="25"/>
    </location>
</feature>
<comment type="caution">
    <text evidence="9">The sequence shown here is derived from an EMBL/GenBank/DDBJ whole genome shotgun (WGS) entry which is preliminary data.</text>
</comment>
<name>A0ABP9UX39_9BACT</name>
<keyword evidence="3 6" id="KW-0378">Hydrolase</keyword>
<dbReference type="PANTHER" id="PTHR22726">
    <property type="entry name" value="METALLOENDOPEPTIDASE OMA1"/>
    <property type="match status" value="1"/>
</dbReference>
<dbReference type="Proteomes" id="UP001424741">
    <property type="component" value="Unassembled WGS sequence"/>
</dbReference>
<dbReference type="GO" id="GO:0008233">
    <property type="term" value="F:peptidase activity"/>
    <property type="evidence" value="ECO:0007669"/>
    <property type="project" value="UniProtKB-KW"/>
</dbReference>
<dbReference type="PROSITE" id="PS51257">
    <property type="entry name" value="PROKAR_LIPOPROTEIN"/>
    <property type="match status" value="1"/>
</dbReference>
<evidence type="ECO:0000259" key="8">
    <source>
        <dbReference type="Pfam" id="PF01435"/>
    </source>
</evidence>
<proteinExistence type="inferred from homology"/>
<evidence type="ECO:0000256" key="6">
    <source>
        <dbReference type="RuleBase" id="RU003983"/>
    </source>
</evidence>
<dbReference type="CDD" id="cd07331">
    <property type="entry name" value="M48C_Oma1_like"/>
    <property type="match status" value="1"/>
</dbReference>
<dbReference type="InterPro" id="IPR051156">
    <property type="entry name" value="Mito/Outer_Membr_Metalloprot"/>
</dbReference>